<dbReference type="RefSeq" id="XP_017776649.1">
    <property type="nucleotide sequence ID" value="XM_017921160.1"/>
</dbReference>
<gene>
    <name evidence="2 3" type="primary">LOC108562741</name>
</gene>
<proteinExistence type="predicted"/>
<evidence type="ECO:0000313" key="2">
    <source>
        <dbReference type="RefSeq" id="XP_017776649.1"/>
    </source>
</evidence>
<evidence type="ECO:0000313" key="3">
    <source>
        <dbReference type="RefSeq" id="XP_017776650.1"/>
    </source>
</evidence>
<keyword evidence="1" id="KW-1185">Reference proteome</keyword>
<evidence type="ECO:0000313" key="1">
    <source>
        <dbReference type="Proteomes" id="UP000695000"/>
    </source>
</evidence>
<accession>A0ABM1MPZ9</accession>
<organism evidence="1 2">
    <name type="scientific">Nicrophorus vespilloides</name>
    <name type="common">Boreal carrion beetle</name>
    <dbReference type="NCBI Taxonomy" id="110193"/>
    <lineage>
        <taxon>Eukaryota</taxon>
        <taxon>Metazoa</taxon>
        <taxon>Ecdysozoa</taxon>
        <taxon>Arthropoda</taxon>
        <taxon>Hexapoda</taxon>
        <taxon>Insecta</taxon>
        <taxon>Pterygota</taxon>
        <taxon>Neoptera</taxon>
        <taxon>Endopterygota</taxon>
        <taxon>Coleoptera</taxon>
        <taxon>Polyphaga</taxon>
        <taxon>Staphyliniformia</taxon>
        <taxon>Silphidae</taxon>
        <taxon>Nicrophorinae</taxon>
        <taxon>Nicrophorus</taxon>
    </lineage>
</organism>
<sequence length="205" mass="23410">MDETNVDGQISNFFPKRKTDADCISNLDSLESAFEGSFDVASISDNQPKAFADTRKRKNDSGDLNASISKRANATFSTPKNRFEESIRFLTGNVEKVLKWNQILRSYCLYEVIAPVISMRPGELRYQKIIFLRDRKGPVMKVVHYDIDNMQFPEIRVGQIVRCAGKMIGKNSLHAFHVREATEEEILSVPRMSNICDLEITRKLN</sequence>
<reference evidence="2 3" key="1">
    <citation type="submission" date="2025-05" db="UniProtKB">
        <authorList>
            <consortium name="RefSeq"/>
        </authorList>
    </citation>
    <scope>IDENTIFICATION</scope>
    <source>
        <tissue evidence="2 3">Whole Larva</tissue>
    </source>
</reference>
<protein>
    <submittedName>
        <fullName evidence="2 3">Uncharacterized protein LOC108562741</fullName>
    </submittedName>
</protein>
<dbReference type="RefSeq" id="XP_017776650.1">
    <property type="nucleotide sequence ID" value="XM_017921161.1"/>
</dbReference>
<name>A0ABM1MPZ9_NICVS</name>
<dbReference type="Proteomes" id="UP000695000">
    <property type="component" value="Unplaced"/>
</dbReference>
<dbReference type="GeneID" id="108562741"/>